<feature type="compositionally biased region" description="Basic residues" evidence="2">
    <location>
        <begin position="493"/>
        <end position="506"/>
    </location>
</feature>
<dbReference type="EMBL" id="JAEPRA010000004">
    <property type="protein sequence ID" value="KAG2186452.1"/>
    <property type="molecule type" value="Genomic_DNA"/>
</dbReference>
<evidence type="ECO:0000259" key="4">
    <source>
        <dbReference type="PROSITE" id="PS51203"/>
    </source>
</evidence>
<organism evidence="5 6">
    <name type="scientific">Umbelopsis vinacea</name>
    <dbReference type="NCBI Taxonomy" id="44442"/>
    <lineage>
        <taxon>Eukaryota</taxon>
        <taxon>Fungi</taxon>
        <taxon>Fungi incertae sedis</taxon>
        <taxon>Mucoromycota</taxon>
        <taxon>Mucoromycotina</taxon>
        <taxon>Umbelopsidomycetes</taxon>
        <taxon>Umbelopsidales</taxon>
        <taxon>Umbelopsidaceae</taxon>
        <taxon>Umbelopsis</taxon>
    </lineage>
</organism>
<sequence length="540" mass="59298">DEQLHTNTYIWSQENDQVTISFLVPEHCKTKDLDIKIEEQHVKAGLKGQEPVLKGKLFAPVDHFVSLWQLEKNNATPSSNPSSLTASPSLSIASSFAFLSPSHSPNSSVILPAPALSESLTLETSSQHALDPSSLPPSLPSSAENSQPNSPIASATPPAGFPPETTKRYRLLTIHLEKEDSDTEWVVPISGGYHGQEMDMDPTSAYYLGGWFETRMNDAKRAFQHFESAALRGHTKSMLKIAAMYEVGKEAMEENPTMTPVYPSRNAAKAFEWHKKAADGTVAADGQTIGAPDAEACYIVGTTYAAGSEEADVIKDYDNALMYFQKCMLTTAAHIDFDFSHGDDPNDPLLQRKPLRSYPPHTRDERYFCSAAFQAGLIYLGGSGDQEHAALHVDEPNPVLAVEYWKQSAMLGHAQSCFNIGVMYANGMGVTQDVWQAGRWFGRAKKLDGIGNLDVPPGVEVVEWHASRPSSDHQNKKASDARTSAGAAGTSSTRRRKRKSKRRGRQQQHDQDVVKWVVGIGSVVAVASVITWWAMRKKDQ</sequence>
<feature type="domain" description="CS" evidence="4">
    <location>
        <begin position="4"/>
        <end position="100"/>
    </location>
</feature>
<gene>
    <name evidence="5" type="ORF">INT44_002674</name>
</gene>
<name>A0A8H7Q5Q0_9FUNG</name>
<evidence type="ECO:0000256" key="2">
    <source>
        <dbReference type="SAM" id="MobiDB-lite"/>
    </source>
</evidence>
<dbReference type="InterPro" id="IPR050767">
    <property type="entry name" value="Sel1_AlgK"/>
</dbReference>
<evidence type="ECO:0000256" key="1">
    <source>
        <dbReference type="ARBA" id="ARBA00038101"/>
    </source>
</evidence>
<dbReference type="AlphaFoldDB" id="A0A8H7Q5Q0"/>
<keyword evidence="6" id="KW-1185">Reference proteome</keyword>
<comment type="similarity">
    <text evidence="1">Belongs to the sel-1 family.</text>
</comment>
<dbReference type="InterPro" id="IPR011990">
    <property type="entry name" value="TPR-like_helical_dom_sf"/>
</dbReference>
<keyword evidence="3" id="KW-0472">Membrane</keyword>
<dbReference type="OrthoDB" id="416217at2759"/>
<dbReference type="Proteomes" id="UP000612746">
    <property type="component" value="Unassembled WGS sequence"/>
</dbReference>
<accession>A0A8H7Q5Q0</accession>
<dbReference type="SUPFAM" id="SSF49764">
    <property type="entry name" value="HSP20-like chaperones"/>
    <property type="match status" value="1"/>
</dbReference>
<dbReference type="CDD" id="cd06467">
    <property type="entry name" value="p23_NUDC_like"/>
    <property type="match status" value="1"/>
</dbReference>
<dbReference type="Pfam" id="PF08238">
    <property type="entry name" value="Sel1"/>
    <property type="match status" value="5"/>
</dbReference>
<feature type="compositionally biased region" description="Low complexity" evidence="2">
    <location>
        <begin position="481"/>
        <end position="492"/>
    </location>
</feature>
<evidence type="ECO:0000313" key="6">
    <source>
        <dbReference type="Proteomes" id="UP000612746"/>
    </source>
</evidence>
<feature type="compositionally biased region" description="Polar residues" evidence="2">
    <location>
        <begin position="143"/>
        <end position="153"/>
    </location>
</feature>
<dbReference type="Pfam" id="PF04969">
    <property type="entry name" value="CS"/>
    <property type="match status" value="1"/>
</dbReference>
<keyword evidence="3" id="KW-0812">Transmembrane</keyword>
<dbReference type="InterPro" id="IPR007052">
    <property type="entry name" value="CS_dom"/>
</dbReference>
<dbReference type="PANTHER" id="PTHR11102:SF160">
    <property type="entry name" value="ERAD-ASSOCIATED E3 UBIQUITIN-PROTEIN LIGASE COMPONENT HRD3"/>
    <property type="match status" value="1"/>
</dbReference>
<dbReference type="SUPFAM" id="SSF81901">
    <property type="entry name" value="HCP-like"/>
    <property type="match status" value="1"/>
</dbReference>
<feature type="region of interest" description="Disordered" evidence="2">
    <location>
        <begin position="122"/>
        <end position="164"/>
    </location>
</feature>
<reference evidence="5" key="1">
    <citation type="submission" date="2020-12" db="EMBL/GenBank/DDBJ databases">
        <title>Metabolic potential, ecology and presence of endohyphal bacteria is reflected in genomic diversity of Mucoromycotina.</title>
        <authorList>
            <person name="Muszewska A."/>
            <person name="Okrasinska A."/>
            <person name="Steczkiewicz K."/>
            <person name="Drgas O."/>
            <person name="Orlowska M."/>
            <person name="Perlinska-Lenart U."/>
            <person name="Aleksandrzak-Piekarczyk T."/>
            <person name="Szatraj K."/>
            <person name="Zielenkiewicz U."/>
            <person name="Pilsyk S."/>
            <person name="Malc E."/>
            <person name="Mieczkowski P."/>
            <person name="Kruszewska J.S."/>
            <person name="Biernat P."/>
            <person name="Pawlowska J."/>
        </authorList>
    </citation>
    <scope>NUCLEOTIDE SEQUENCE</scope>
    <source>
        <strain evidence="5">WA0000051536</strain>
    </source>
</reference>
<comment type="caution">
    <text evidence="5">The sequence shown here is derived from an EMBL/GenBank/DDBJ whole genome shotgun (WGS) entry which is preliminary data.</text>
</comment>
<feature type="transmembrane region" description="Helical" evidence="3">
    <location>
        <begin position="513"/>
        <end position="535"/>
    </location>
</feature>
<keyword evidence="3" id="KW-1133">Transmembrane helix</keyword>
<dbReference type="Gene3D" id="1.25.40.10">
    <property type="entry name" value="Tetratricopeptide repeat domain"/>
    <property type="match status" value="2"/>
</dbReference>
<evidence type="ECO:0000313" key="5">
    <source>
        <dbReference type="EMBL" id="KAG2186452.1"/>
    </source>
</evidence>
<dbReference type="SMART" id="SM00671">
    <property type="entry name" value="SEL1"/>
    <property type="match status" value="5"/>
</dbReference>
<feature type="compositionally biased region" description="Basic and acidic residues" evidence="2">
    <location>
        <begin position="466"/>
        <end position="480"/>
    </location>
</feature>
<evidence type="ECO:0000256" key="3">
    <source>
        <dbReference type="SAM" id="Phobius"/>
    </source>
</evidence>
<feature type="region of interest" description="Disordered" evidence="2">
    <location>
        <begin position="466"/>
        <end position="510"/>
    </location>
</feature>
<dbReference type="InterPro" id="IPR008978">
    <property type="entry name" value="HSP20-like_chaperone"/>
</dbReference>
<dbReference type="PANTHER" id="PTHR11102">
    <property type="entry name" value="SEL-1-LIKE PROTEIN"/>
    <property type="match status" value="1"/>
</dbReference>
<protein>
    <recommendedName>
        <fullName evidence="4">CS domain-containing protein</fullName>
    </recommendedName>
</protein>
<dbReference type="PROSITE" id="PS51203">
    <property type="entry name" value="CS"/>
    <property type="match status" value="1"/>
</dbReference>
<dbReference type="Gene3D" id="2.60.40.790">
    <property type="match status" value="1"/>
</dbReference>
<feature type="non-terminal residue" evidence="5">
    <location>
        <position position="1"/>
    </location>
</feature>
<proteinExistence type="inferred from homology"/>
<dbReference type="InterPro" id="IPR006597">
    <property type="entry name" value="Sel1-like"/>
</dbReference>